<dbReference type="InterPro" id="IPR040381">
    <property type="entry name" value="At4g14450-like"/>
</dbReference>
<organism evidence="2 3">
    <name type="scientific">Stephania cephalantha</name>
    <dbReference type="NCBI Taxonomy" id="152367"/>
    <lineage>
        <taxon>Eukaryota</taxon>
        <taxon>Viridiplantae</taxon>
        <taxon>Streptophyta</taxon>
        <taxon>Embryophyta</taxon>
        <taxon>Tracheophyta</taxon>
        <taxon>Spermatophyta</taxon>
        <taxon>Magnoliopsida</taxon>
        <taxon>Ranunculales</taxon>
        <taxon>Menispermaceae</taxon>
        <taxon>Menispermoideae</taxon>
        <taxon>Cissampelideae</taxon>
        <taxon>Stephania</taxon>
    </lineage>
</organism>
<evidence type="ECO:0000313" key="3">
    <source>
        <dbReference type="Proteomes" id="UP001419268"/>
    </source>
</evidence>
<comment type="caution">
    <text evidence="2">The sequence shown here is derived from an EMBL/GenBank/DDBJ whole genome shotgun (WGS) entry which is preliminary data.</text>
</comment>
<feature type="region of interest" description="Disordered" evidence="1">
    <location>
        <begin position="1"/>
        <end position="66"/>
    </location>
</feature>
<name>A0AAP0KU66_9MAGN</name>
<reference evidence="2 3" key="1">
    <citation type="submission" date="2024-01" db="EMBL/GenBank/DDBJ databases">
        <title>Genome assemblies of Stephania.</title>
        <authorList>
            <person name="Yang L."/>
        </authorList>
    </citation>
    <scope>NUCLEOTIDE SEQUENCE [LARGE SCALE GENOMIC DNA]</scope>
    <source>
        <strain evidence="2">JXDWG</strain>
        <tissue evidence="2">Leaf</tissue>
    </source>
</reference>
<evidence type="ECO:0000313" key="2">
    <source>
        <dbReference type="EMBL" id="KAK9157319.1"/>
    </source>
</evidence>
<gene>
    <name evidence="2" type="ORF">Scep_003893</name>
</gene>
<evidence type="ECO:0000256" key="1">
    <source>
        <dbReference type="SAM" id="MobiDB-lite"/>
    </source>
</evidence>
<feature type="compositionally biased region" description="Basic and acidic residues" evidence="1">
    <location>
        <begin position="20"/>
        <end position="35"/>
    </location>
</feature>
<dbReference type="PANTHER" id="PTHR33912:SF3">
    <property type="entry name" value="OS01G0939400 PROTEIN"/>
    <property type="match status" value="1"/>
</dbReference>
<accession>A0AAP0KU66</accession>
<dbReference type="PANTHER" id="PTHR33912">
    <property type="entry name" value="OS01G0939400 PROTEIN"/>
    <property type="match status" value="1"/>
</dbReference>
<protein>
    <submittedName>
        <fullName evidence="2">Uncharacterized protein</fullName>
    </submittedName>
</protein>
<keyword evidence="3" id="KW-1185">Reference proteome</keyword>
<sequence length="188" mass="20232">MSLVDYASSSSSSDDEDDEDNKHDEESRDLKHEDSTPATLLHSKHQSVSSSSQYSGGHSHSSSSTIEKLPDASLLLNLHSSLNSTMKLPDASLLLNSPTLPSHQVSGNNHSSRIEAAIEKNERKRELNASASSLPHGKLPKGNLPHLKNISNSAVGLLVPPQLSGRSNVVTEDISKLFVKRAANRSSH</sequence>
<dbReference type="Proteomes" id="UP001419268">
    <property type="component" value="Unassembled WGS sequence"/>
</dbReference>
<dbReference type="AlphaFoldDB" id="A0AAP0KU66"/>
<feature type="compositionally biased region" description="Low complexity" evidence="1">
    <location>
        <begin position="1"/>
        <end position="12"/>
    </location>
</feature>
<proteinExistence type="predicted"/>
<feature type="compositionally biased region" description="Low complexity" evidence="1">
    <location>
        <begin position="46"/>
        <end position="64"/>
    </location>
</feature>
<dbReference type="EMBL" id="JBBNAG010000002">
    <property type="protein sequence ID" value="KAK9157319.1"/>
    <property type="molecule type" value="Genomic_DNA"/>
</dbReference>